<dbReference type="PANTHER" id="PTHR42535:SF2">
    <property type="entry name" value="CHROMOSOME UNDETERMINED SCAFFOLD_146, WHOLE GENOME SHOTGUN SEQUENCE"/>
    <property type="match status" value="1"/>
</dbReference>
<keyword evidence="3" id="KW-1185">Reference proteome</keyword>
<dbReference type="Pfam" id="PF13385">
    <property type="entry name" value="Laminin_G_3"/>
    <property type="match status" value="2"/>
</dbReference>
<evidence type="ECO:0000313" key="3">
    <source>
        <dbReference type="Proteomes" id="UP000203282"/>
    </source>
</evidence>
<dbReference type="KEGG" id="vg:15013481"/>
<dbReference type="Pfam" id="PF14240">
    <property type="entry name" value="YHYH"/>
    <property type="match status" value="1"/>
</dbReference>
<evidence type="ECO:0000313" key="2">
    <source>
        <dbReference type="EMBL" id="AGG54123.1"/>
    </source>
</evidence>
<gene>
    <name evidence="2" type="ORF">CYXG_00059</name>
</gene>
<organism evidence="2 3">
    <name type="scientific">Synechococcus phage S-SSM4</name>
    <dbReference type="NCBI Taxonomy" id="536466"/>
    <lineage>
        <taxon>Viruses</taxon>
        <taxon>Duplodnaviria</taxon>
        <taxon>Heunggongvirae</taxon>
        <taxon>Uroviricota</taxon>
        <taxon>Caudoviricetes</taxon>
        <taxon>Pantevenvirales</taxon>
        <taxon>Kyanoviridae</taxon>
        <taxon>Greenvirus</taxon>
        <taxon>Greenvirus ssm4</taxon>
    </lineage>
</organism>
<dbReference type="InterPro" id="IPR013320">
    <property type="entry name" value="ConA-like_dom_sf"/>
</dbReference>
<dbReference type="InterPro" id="IPR025924">
    <property type="entry name" value="YHYH_dom"/>
</dbReference>
<reference evidence="2 3" key="1">
    <citation type="submission" date="2010-03" db="EMBL/GenBank/DDBJ databases">
        <title>The Genome Sequence of Cyanophage S-SSM4.</title>
        <authorList>
            <consortium name="The Broad Institute Genome Sequencing Platform"/>
            <person name="Henn M.R."/>
            <person name="Sullivan M.S."/>
            <person name="Osburne M.S."/>
            <person name="Levin J."/>
            <person name="Malboeuf C."/>
            <person name="Casali M."/>
            <person name="Russ C."/>
            <person name="Lennon N."/>
            <person name="Erlich R."/>
            <person name="Young S.K."/>
            <person name="Koehrsen M."/>
            <person name="Yandava C."/>
            <person name="Zeng Q."/>
            <person name="Alvarado L."/>
            <person name="Anderson S."/>
            <person name="Berlin A."/>
            <person name="Borenstein D."/>
            <person name="Chen Z."/>
            <person name="Engels R."/>
            <person name="Freedman E."/>
            <person name="Gellesch M."/>
            <person name="Goldberg J."/>
            <person name="Green L."/>
            <person name="Griggs A."/>
            <person name="Gujja S."/>
            <person name="Heiman D."/>
            <person name="Hepburn T."/>
            <person name="Howarth C."/>
            <person name="Jen D."/>
            <person name="Larson L."/>
            <person name="Lewis B."/>
            <person name="Mehta T."/>
            <person name="Park D."/>
            <person name="Pearson M."/>
            <person name="Roberts A."/>
            <person name="Ryan E."/>
            <person name="Saif S."/>
            <person name="Shea T."/>
            <person name="Shenoy N."/>
            <person name="Sisk P."/>
            <person name="Stolte C."/>
            <person name="Sykes S."/>
            <person name="Walk T."/>
            <person name="White J."/>
            <person name="Yu Q."/>
            <person name="Coleman M.L."/>
            <person name="Huang K.H."/>
            <person name="Weigele P.R."/>
            <person name="DeFrancesco A.S."/>
            <person name="Kern S.E."/>
            <person name="Thompson L.R."/>
            <person name="Fu R."/>
            <person name="Hombeck B."/>
            <person name="Chisholm S.W."/>
            <person name="Haas B."/>
            <person name="Nusbaum C."/>
            <person name="Galagan J."/>
            <person name="Birren B."/>
        </authorList>
    </citation>
    <scope>NUCLEOTIDE SEQUENCE [LARGE SCALE GENOMIC DNA]</scope>
    <source>
        <strain evidence="2 3">S-SSM4</strain>
    </source>
</reference>
<sequence>MTQLSTNNPNKVSQNVLNQLPDFIKSDFPAFEKFLEYYYKSQEKTGQPQNIINQFQNYLDIDKYDFSLIRSNTSLLEPVTATSDVITVESVDNFLTNDGSILIGDEIIYYERADKSPEISLTDGVSYEEFREKWIELQSPYLTFNGVQRVFSLLSEDNPIAPPSADHVVVRLFGKYQIPNVDFTISGTDIIFTDAPRSPNPSDSVEETAIFYLKGFLQDPIQLVDDIASQFNSSNKEYNITVSGNRYNPVLDVYLNVIIGDNLLVPFIDYSVVTEGLNTVLKLKNAPASDARAYIASIEAPISSFGSGATAVAEIGADGDLSGIKVKNGGSNYRIQYPPSVDIVTTESGGGASAYSLVNGIKSLSLLGGGAGYSDLNPPIVDIEVPTIAGGIPAKATAIVQNGTVTGINLDNSGSNYTFTPRVTFRDPGGCKFSAPSIDVNGSLDPDTFNITSGGTGYTVPPTVYIDPPTGADPVQAEINVTVEEGTVTGFVVTNRGRGYVTAPRIAVIDPGAAQILDVQVDSTGRVIDIELLSGGSGYVDIPSIYIVDNRKDASGAYIGGSGALASASIFNGQITDINITNFGSGYDPATPPRVVIQRPPSANASAVVGFGEVTGFRVTETGSKYTKAQFVGCSRGVSSIVGYDTDGNVIYDNQTYPAAHTIDQSVTCLDGVFIEKMLTKFTEQYLPDIPKIDLDKININTVIKNIRTFYSSKGTPGSIAYLFKILYGEDVSVSYPKEQIVKPSSASWQVDTILRCVVVSGDSRNLQDGLLQQFPDQVDPNITSAQALIENYISIKTSELEIFELVLSEETIIGNFTIPYKTKLAEAISTTDSVITVDSTIGWPERNGEIMIGNELIRYKEKSLNQFIECTRSVNNVVEDWDAATEVNSNFYVYVNYGLETEVLVRVVGIIKAENTTLTDDGTYYLPGDKLTVSKLGASEVTPLLNTWNYNVKKLVSVDRIEFGGVNNQTATVYCNNPHGLLVGDQVTIYGANPILFNGTYFVQSRESTTVFKYQLAQPAALVPQGNILISVDLNRGKSDVESINNVISIYTTNIQNAFFNDDYVYIAASGIPNYKIGPFAGQALIPGNQRKLMRFPRVSQTISTKDTIQPGPIGSWVNGVSIWSYKSDLKKVFGKITAINITEQGDSYDAASPPALTISGGNGTGATGEVVINGSITAIEVNDKGSNYTDPPLVSIVGGGGSGASATAVVTNKEVSRILINSGGTGYTTKPEITIVGGGGQGATAEAEVRGSISAVNITNAGTDYTSEPTVSLSSGEGAQAQAIVQNGRIISIAVINAGNGYTTPPIVEIYGNGFGAIARANIDTDGENAGRVTSINIVNRGINYEAGTTVIVLRSVGSNAKFTASVQDWTYNLAVNTPLDDAQGSVFSGYNNQYGGEYAHFTNPKRLRFVLGDNLLEDTQGNLTEATSNIDHSPIIGWAFDGNPIYGPYGYTDPTNQSSNIRRLEPSYRLKTELVEEQQTNPNPVRTGGPLLSVDPAGTFTEDYEYTFGRGDLDRYNGRFGKTPEFPEGTYAYFICIDATSVGNPVFPYIIGPDFNSSVDKWNLSATATQVNIPTGVIRYRDPYENVDIDVERQPNATADLLTTEDGLELTFDPIWEDADGDGTIDTNYQTDHDGDSATPMQRLAIRKDDRVFRLTYDTNSINMEVGQTYVIPAYNTTNGQFAQSSGALNFQVLRDGITPTTVLGRVVSSESFNPAFDGTYDQYIGLDFAYTDDNGVTTTANIVDIEFIGFQATVELDDDTAEELTDVGSLLEENKLELFDYFPKVRFDSKVDIEVETITKFEDAAVNGFVVENPGDSYQVDDRLLFDNTDTEGYGISATVKTIKGKTVGSYVTELIDDVPHGVVQTTSPHDLSVGDRVQMDYDPNNALENRQYKVKVVNGIESITVTQTGTGYTDDVPISVDIDGDGQHAEILPIVNTSNGTVSTFNIVKSGNGFTENPKLIISHPQEFKKAEYFITGIQNLKDSVIRDVYISNITKDIYSCGDTVDQYGNRVGFIAKHSPAGDLVWQKQARSESPNVNAGNTFCSFSTITVDETSNTLDVYVAGTTKPNSLNVNYNPDIVLMKFNQNSSGSSITIQYQKELAGISGSTRLDEVSSICKVGENKWVIGGHTNTNSSNPFDAFLIVFNENLGIQQKRKISTPSDSEKVRRIRYNPDNNKFYVLLEIAPDTTSAVRSFAIATCEAQQFALAVENVRNYTTTSYNLWDADFDLDEFGDLFVSGTSYSGSNPIGVFVGKVTPDGAITWGKRITPNGTIRNLSTKGGNVDVFGNYNVVINYELNESTASSEAFRKQSEIIKWKYDGTIVSTNKLSVDRNITGFEVNAIEADNSGDPVTLGQAYRNEVVALFDFEATTETEPVDTTGNMTNRNLIGDYYTGSNIASGAPAGKGSSRGLRINAYDGSAWSDTHFEINPENNTGIWGYGDSFNTNGDWTIEGFFAVTETALLQDSRLAGLGSSHHTLFGIGHGNEPGVTLQLNRSNKRLELYASATTQRTATPISSANNIIVNNIDYVHIAVTKSGNLFTMYANGTAVGSGSLPSLTIPSTAKIYLGNSPNWTGASSGFTVDTAGSFDVDGFRISDNVRDFSAGADYVPDTTSEYNEYYKTYHYVNDTALIIKTDKNVDTTRQGTFIGASTKYHFTTAAYTYPTIINQPMTVAGVTLASEGLQVLDYNDVNSSLVIDTDPLTSLGDVWSSRTATIPALGGKKVKATTTTFGKFYIEVAQVAQADNVLRLTFNQTYNINVGSQISQLNASGQTLGVATVIDKDDQSLFIAQYGQQSTWQGFAGSGEIQSSGLEVNEIPSYQFANVNFTTTQGTFIFDIPAGLSARFKSYAQEDFTVRIDDTAPAGSPYIIGSVITPTDTQVSYNADRSQLTITGLTAVTQITLNTNLEKILQISAVNQTDRVFYKTARAHRMSAGDNLFIEGNDESEFNGSFSVDKVISSREISIKLRNVAATAISAFSAIDIYTKHPVLQMFYNHKYQFMLGDPSLEGYFLSFSKDNLFKLEYSFNSIQRVGTPGVRAGSDPEPYVQLTVNSEVTNISYYFDPSRTGADSPVGVGTYLDVIRSPYNGDFTITRLAGATITTGATIFKFPLFNETESNASASRVSYTTSSKAAVGPIGDIRLINGGGFYKKLPVISGIVSNRKIERVDITEPGTEYAVGEYTGVDITGDGEGGKVNITVEDGTDDDGNTIPGQISEVTVTDPGKNYTTATIDIESIPGILGPSLAGSGADLNVVIPPNGVGASVFVKADQIGKIKKLKNNNFGFDYTHDYTLRPEITFPVNVQLTSTSILDSITVTDPGSGYATPPTVIISGGGGEGATAEATIRNGRIDQIEVKDPGSGYSSEPAVTLKSSFNYVVNLDLNLLQFSFPHGITNGAPVTVQVVDDGSGVDPALPISSFGRLSTTTTYYAISGITNSLEDDQLRLALTQDNANIGDFLSFTNAGDGRQVLLTDSFGGAAEANVITGRFLAGEFVYQGPTQDQATAVGYVSENDGWQEGPRILKIVDYTGDFTSGERLTGTISKASGTVDNLSIAKGVLEVGAITSTPGRFIDDVGKPSEIIQKIQDSYFYQDFSYSVKAPVSITDWRDVLTTNVHPAGFKVFGELGLVESGFIENKTTAFELTKSVNLAESAIVPNLQNFTLVEPVYTDFDNTEVRFRQKNLTSSEQILTSTCQKIEDISQQFDGERISFELNVKNLNDDGQVVTEPVIANANQLIITLNGIVQAPGEAFTVQGSNIVFANPPQPPANVQYATTQLDFKNIKRMNLSNISGIFPLIGGTVRGIVSDVDVRVVAVGQTTVDFYYENNTDALQIGENVFSSATGFNAVLDSITDVVRQNLFQFKEPIENLRGDKATVEQVNLEGNNGVVLTTVPSGMSASGNTFDVADGYQLATISLTQNGTGYIDTPEGIPTVGGSGSGLTVELDANSIGEIVSVKIANRGSGYQIGDVVTLAGGDSQGQITIVADVGGVYQIDAERFTIVSITGNTVTANRGTDGTAVVGHATNSNVFGTEIEVGDTVVLSKTAGTYQSTPGLFDIVIGDIIIGSKSGIVAEVIGIQSYRDPVTNEANNQVIISEGSSFFGLVFNRITSIDFQNVVLDNISQTQLQLTDLADSTIEFNTKFPNAEEVSNIILEYQNATGAFTINEQIRNNIVNYSNLAGDLTDGETIRIYKLAYNNAKYTPDGLLTSGDIIRTENATAEVIGTNYARNFVYLGKVARRATDLNVPISAGGAIISTLQKKFGTGALYLNGTARIDIPSNNEFAFGNNDYAIEAQIYANSAALSSTATIFDFRASSATEQAIRIYLESGQLRYNVNGSDILVSGATTIAQDTWTHIALTRDNNTIKMFINGAQIANGSDSTAYVAKPITIGQDYNNANGFTGYIDEVRISSDSRYTTAFTPPTGMYQGDNNTLLLLHFDGANLSTTFQDWSGAPTWNEGDQFVNGTVDFRYYDASNEILNNRALISSEAVYQLDLQYPRLHVPLLAEDIAIQYGEYFYDVIISNLDFIANEAYEIINPAVPSGTVAQDCIDDVKDVVRNIAYNLKYGFNSKVWDAAKLYSNQGVLQHLTGVTAASISVFNKARDLTQDVINNNPITKQGSHSFTQVTNDNIPFLFGGYTAAMNRIIALTEIVTDTLQDPNGTVDPVQYSQSVAVLERTHPSYAYCQRDAGLWIDAICYDLRNTGNSKSWDAAANYVDRTDPANVTINHVAGEEGETVWAVDKVRDFCIDVMRGNLIDIIGDHGLTQVVDQTITRDNTAGTTFTPTNATYDPATGDLVITIGSHSLVVGQRVRILDEAIRFTCSQDGNSSNHDYPRSTDPASDTDLVITAEDATTITVNVGVSGPNDQYTHAFVSAVTNSVSTVAQCANVASAIRTYADIISDTIEQANLSSPVDHLGTITRVQAAKPYAAGIVDATVVSEFTCNKEFPDDDLFISTQLWPDSQSRFKDAATLIRKNAGIIVDETAGDMLNRYPDLTVDMPRNASGASNLGTLRCKTDLSLLLNAIADDIEFGGSGNTTTAFKFYLGENGEILHIRLQLLQSLYAHERLAFYAKQAIDGTLTTTYSDRVVIPPAGITNDPGGCQNVKDAIDTLVDLINETLAPTGDRFRDAGDLLLFNQTYIAEEAVGLMQEEFSYVNSAGITIQTFEYPGGQTDGKAKCVRDMKEIIKSVVSDLLVGGNFSSVEAAKLYLDSNLKVNHVEDQIAATVEAIERVGFLAKKAVNNLLQDVGDAQNSPEYYVPRFTLENAYTDDTITDSQDDGDVGNYGSRDCTNVRSAIDTLISTIIEILAPGSEPARSANQQVMFGREYIDAELRSVVIGDWGDVWKIPTGDWAANRSYTQGTLVINAGNIYEAQNTETSGSVAPIHSTGIVIDATLDEQDPNNNVDPVGVNWKFIEFGKDYWLDQVIEDALYDNITTPDLVTAPFQVEDATYAPASGNLVLTIKNHGLTTQDKIRITPNSLTFTCDMDGNNSYKTYPRPTDPAFKEAMTIAAVTTNTVTVNVGASPTVNYTVTNATYDEQDGDLVLTIGNHNLFEGTAIRLADNSLTFTCDMDGNTAQKQYPRPGVDPYAGTAINIKEVSHTGYDIDNATYVPSTGVMTLEVIGHPFANGDKVRIADESIVFTCGLDNDLTEHAYPRSSDPFSYKWLTVSNVNGSNFDVNVGISSNTSTHTFKYALTEALDHQTGTITVNVGVGAEADQYPHTFVSATSNGVITGGGYSHTFIEAADNAIQGPTRVAGFNNTATIDNLILLDSPVENEVAGVNIFPVGEREQFGAGGWTITGGTISADATAAPDGTITADKYIPGNNQLEKVVERTYNLPSFDTFDDNTIKFDNTNETFDEGAATSFQEYTWSCFVKEGEYFKFRHSISWSATDKAEFTWDAVTGAVGPSLFINGNVVVGDDLDAGTPIPESDLQKGLTWGVKPYGFGWFRPFITIRVPFGISQLYIKEYMLNNSGTLAGGGSEGDGSSGSFIWGAKLVKGRLDPFEAASGQKFFVSDEYNIKKFIINKAEDLIELQLNQNQVNPAPESGTIPFYDPQLPENYNTANQMLRFTNTFNLYRAQLQDSDYWINLDIVSGITVPAQTFVAGGGRNVPIALTKEIVGSDFFYGLSSDGYGEIEKITFSEATVAKVYKRFKFNGDQVTLGTALADFELGETVQTTGNAANTGTIYALWADENFRYMDVVVTGGTFSLYDGITGGAAGTALAGGTNLVGSFTGLTNAGADSNRVQGSYTVAAIGGNGSGATFDVSVDDTGAANVVINSGGTGYGVSEVLTLQDVNMGNGGGSDITLTVDTLTNAGIQESTDRLQIIDLVNGAGFSTGYAFKGYTSTYEADTTNFIKNSGAVINNLGGKLTIDTESIQGSFETTSVVYPDATRISLDIINHPGITSSIDVGDNIVATGYQRLGINLTGIYATSDFTVGTFVYQANSNGSQIFQGATGYVTGWDDANNFLYVSPIGDSVFQNGLNVAQYPVGNTNTPTIFGSIGTTVTQTTVAYGTITRIDEVGLAKRVYLSDVVGTFSGYDTVVSDAGFKAASYVKVDIQGRTSRYFVGFDGIQTAFKLTQNNGTPYFPDPEGHMMIFVNGILQPPGATGSYSAFSDTIQFNEAPTLGSSFTGFYLGKMRQLDDISFEFDSLRSSFNLKRDGTFYSLGLTEGVQATESIIADNNIIISLNGVIQEPGIGFELVGSRVVFKEVPRVGSTFVGFAYIGSDADVTRSEVVPPIESGDFLDIQGETVDREVAVIESANTLVTFEYIGSIFGRDAQGEANILKGRIDGVQVTNPGSGYTNRPTVRVDSSSGFDGEIKALVGVSRVDTTNAGTGYGYPEVDVLTTVAADYTAPDVTLYGEEPYFSVEITDPEVQDVTPDLIETITSGDIPGQGTSDPTQTPTAIADFATTGTSNLSNVWISGS</sequence>
<proteinExistence type="predicted"/>
<dbReference type="Gene3D" id="2.60.120.200">
    <property type="match status" value="2"/>
</dbReference>
<dbReference type="EMBL" id="HQ316583">
    <property type="protein sequence ID" value="AGG54123.1"/>
    <property type="molecule type" value="Genomic_DNA"/>
</dbReference>
<name>M1U2H2_9CAUD</name>
<dbReference type="RefSeq" id="YP_007677248.1">
    <property type="nucleotide sequence ID" value="NC_020875.1"/>
</dbReference>
<protein>
    <submittedName>
        <fullName evidence="2">Structural protein</fullName>
    </submittedName>
</protein>
<evidence type="ECO:0000259" key="1">
    <source>
        <dbReference type="Pfam" id="PF14240"/>
    </source>
</evidence>
<dbReference type="SUPFAM" id="SSF49899">
    <property type="entry name" value="Concanavalin A-like lectins/glucanases"/>
    <property type="match status" value="2"/>
</dbReference>
<dbReference type="InterPro" id="IPR023366">
    <property type="entry name" value="ATP_synth_asu-like_sf"/>
</dbReference>
<dbReference type="Gene3D" id="2.40.30.20">
    <property type="match status" value="1"/>
</dbReference>
<dbReference type="Proteomes" id="UP000203282">
    <property type="component" value="Segment"/>
</dbReference>
<dbReference type="PANTHER" id="PTHR42535">
    <property type="entry name" value="OOKINETE PROTEIN, PUTATIVE-RELATED"/>
    <property type="match status" value="1"/>
</dbReference>
<dbReference type="GeneID" id="15013481"/>
<feature type="domain" description="YHYH" evidence="1">
    <location>
        <begin position="1336"/>
        <end position="1544"/>
    </location>
</feature>
<accession>M1U2H2</accession>